<reference evidence="2" key="1">
    <citation type="submission" date="2016-10" db="EMBL/GenBank/DDBJ databases">
        <authorList>
            <person name="Varghese N."/>
            <person name="Submissions S."/>
        </authorList>
    </citation>
    <scope>NUCLEOTIDE SEQUENCE [LARGE SCALE GENOMIC DNA]</scope>
    <source>
        <strain evidence="2">LMG 26031</strain>
    </source>
</reference>
<evidence type="ECO:0000313" key="1">
    <source>
        <dbReference type="EMBL" id="SEJ96024.1"/>
    </source>
</evidence>
<name>A0A1H7D3T4_9BURK</name>
<evidence type="ECO:0000313" key="2">
    <source>
        <dbReference type="Proteomes" id="UP000198866"/>
    </source>
</evidence>
<gene>
    <name evidence="1" type="ORF">SAMN05192539_102622</name>
</gene>
<protein>
    <submittedName>
        <fullName evidence="1">Uncharacterized protein</fullName>
    </submittedName>
</protein>
<sequence>MQPSTSSLIQSVSLSPQQAAPSVNAASSFRTVAFSLLVDRALAA</sequence>
<dbReference type="RefSeq" id="WP_281248553.1">
    <property type="nucleotide sequence ID" value="NZ_FNYE01000026.1"/>
</dbReference>
<proteinExistence type="predicted"/>
<keyword evidence="2" id="KW-1185">Reference proteome</keyword>
<accession>A0A1H7D3T4</accession>
<dbReference type="Proteomes" id="UP000198866">
    <property type="component" value="Unassembled WGS sequence"/>
</dbReference>
<dbReference type="STRING" id="667676.SAMN05192539_102622"/>
<organism evidence="1 2">
    <name type="scientific">Paraburkholderia diazotrophica</name>
    <dbReference type="NCBI Taxonomy" id="667676"/>
    <lineage>
        <taxon>Bacteria</taxon>
        <taxon>Pseudomonadati</taxon>
        <taxon>Pseudomonadota</taxon>
        <taxon>Betaproteobacteria</taxon>
        <taxon>Burkholderiales</taxon>
        <taxon>Burkholderiaceae</taxon>
        <taxon>Paraburkholderia</taxon>
    </lineage>
</organism>
<dbReference type="EMBL" id="FNYE01000026">
    <property type="protein sequence ID" value="SEJ96024.1"/>
    <property type="molecule type" value="Genomic_DNA"/>
</dbReference>
<dbReference type="AlphaFoldDB" id="A0A1H7D3T4"/>